<evidence type="ECO:0000313" key="3">
    <source>
        <dbReference type="Proteomes" id="UP000294835"/>
    </source>
</evidence>
<evidence type="ECO:0000256" key="1">
    <source>
        <dbReference type="SAM" id="SignalP"/>
    </source>
</evidence>
<dbReference type="EMBL" id="SLXP01000003">
    <property type="protein sequence ID" value="TCP42416.1"/>
    <property type="molecule type" value="Genomic_DNA"/>
</dbReference>
<feature type="chain" id="PRO_5020680644" evidence="1">
    <location>
        <begin position="33"/>
        <end position="144"/>
    </location>
</feature>
<dbReference type="RefSeq" id="WP_132461543.1">
    <property type="nucleotide sequence ID" value="NZ_SLXP01000003.1"/>
</dbReference>
<name>A0A4V2SRB9_9RHOB</name>
<dbReference type="AlphaFoldDB" id="A0A4V2SRB9"/>
<protein>
    <submittedName>
        <fullName evidence="2">Uncharacterized protein</fullName>
    </submittedName>
</protein>
<gene>
    <name evidence="2" type="ORF">EV662_103328</name>
</gene>
<organism evidence="2 3">
    <name type="scientific">Rhodovulum marinum</name>
    <dbReference type="NCBI Taxonomy" id="320662"/>
    <lineage>
        <taxon>Bacteria</taxon>
        <taxon>Pseudomonadati</taxon>
        <taxon>Pseudomonadota</taxon>
        <taxon>Alphaproteobacteria</taxon>
        <taxon>Rhodobacterales</taxon>
        <taxon>Paracoccaceae</taxon>
        <taxon>Rhodovulum</taxon>
    </lineage>
</organism>
<comment type="caution">
    <text evidence="2">The sequence shown here is derived from an EMBL/GenBank/DDBJ whole genome shotgun (WGS) entry which is preliminary data.</text>
</comment>
<dbReference type="OrthoDB" id="8279740at2"/>
<sequence>MATALAGFLQWTSFMAQFFFAVALFMALPAFADEPAFATYAISSRHPDVRGGYSLGGYSESRVLDFLRRDCRGPLGLLILAGKPQQKGDYLVQNFKIACPDGLAERYPSSMAAITVRRQPDGRDLAEVFTLDATGRMVMLREYR</sequence>
<keyword evidence="1" id="KW-0732">Signal</keyword>
<reference evidence="2 3" key="1">
    <citation type="submission" date="2019-03" db="EMBL/GenBank/DDBJ databases">
        <title>Genomic Encyclopedia of Type Strains, Phase IV (KMG-IV): sequencing the most valuable type-strain genomes for metagenomic binning, comparative biology and taxonomic classification.</title>
        <authorList>
            <person name="Goeker M."/>
        </authorList>
    </citation>
    <scope>NUCLEOTIDE SEQUENCE [LARGE SCALE GENOMIC DNA]</scope>
    <source>
        <strain evidence="2 3">DSM 18063</strain>
    </source>
</reference>
<proteinExistence type="predicted"/>
<keyword evidence="3" id="KW-1185">Reference proteome</keyword>
<evidence type="ECO:0000313" key="2">
    <source>
        <dbReference type="EMBL" id="TCP42416.1"/>
    </source>
</evidence>
<accession>A0A4V2SRB9</accession>
<dbReference type="Proteomes" id="UP000294835">
    <property type="component" value="Unassembled WGS sequence"/>
</dbReference>
<feature type="signal peptide" evidence="1">
    <location>
        <begin position="1"/>
        <end position="32"/>
    </location>
</feature>